<keyword evidence="1" id="KW-0175">Coiled coil</keyword>
<dbReference type="EMBL" id="BMES01000002">
    <property type="protein sequence ID" value="GGH26215.1"/>
    <property type="molecule type" value="Genomic_DNA"/>
</dbReference>
<dbReference type="RefSeq" id="WP_188518882.1">
    <property type="nucleotide sequence ID" value="NZ_BMES01000002.1"/>
</dbReference>
<proteinExistence type="predicted"/>
<organism evidence="2 3">
    <name type="scientific">Alsobacter metallidurans</name>
    <dbReference type="NCBI Taxonomy" id="340221"/>
    <lineage>
        <taxon>Bacteria</taxon>
        <taxon>Pseudomonadati</taxon>
        <taxon>Pseudomonadota</taxon>
        <taxon>Alphaproteobacteria</taxon>
        <taxon>Hyphomicrobiales</taxon>
        <taxon>Alsobacteraceae</taxon>
        <taxon>Alsobacter</taxon>
    </lineage>
</organism>
<evidence type="ECO:0000313" key="3">
    <source>
        <dbReference type="Proteomes" id="UP000603912"/>
    </source>
</evidence>
<feature type="coiled-coil region" evidence="1">
    <location>
        <begin position="66"/>
        <end position="118"/>
    </location>
</feature>
<dbReference type="AlphaFoldDB" id="A0A917I919"/>
<evidence type="ECO:0000256" key="1">
    <source>
        <dbReference type="SAM" id="Coils"/>
    </source>
</evidence>
<gene>
    <name evidence="2" type="ORF">GCM10007036_33840</name>
</gene>
<keyword evidence="3" id="KW-1185">Reference proteome</keyword>
<dbReference type="Proteomes" id="UP000603912">
    <property type="component" value="Unassembled WGS sequence"/>
</dbReference>
<reference evidence="2" key="2">
    <citation type="submission" date="2020-09" db="EMBL/GenBank/DDBJ databases">
        <authorList>
            <person name="Sun Q."/>
            <person name="Zhou Y."/>
        </authorList>
    </citation>
    <scope>NUCLEOTIDE SEQUENCE</scope>
    <source>
        <strain evidence="2">CGMCC 1.12214</strain>
    </source>
</reference>
<sequence length="146" mass="15932">MTSPSVLEPLAAATPIDSSAAALARAVPPAPPTPDYAQMARMLGVRHTQEAPADSRRDWGAALDLMQEAFEAVRVAEQQNQRLEGAAAEARRHYEAQLRRCEEQIAAITARAETAERRAAEAEGWLERFHAAIVEGFTPRQGSSQR</sequence>
<evidence type="ECO:0000313" key="2">
    <source>
        <dbReference type="EMBL" id="GGH26215.1"/>
    </source>
</evidence>
<protein>
    <submittedName>
        <fullName evidence="2">Uncharacterized protein</fullName>
    </submittedName>
</protein>
<accession>A0A917I919</accession>
<reference evidence="2" key="1">
    <citation type="journal article" date="2014" name="Int. J. Syst. Evol. Microbiol.">
        <title>Complete genome sequence of Corynebacterium casei LMG S-19264T (=DSM 44701T), isolated from a smear-ripened cheese.</title>
        <authorList>
            <consortium name="US DOE Joint Genome Institute (JGI-PGF)"/>
            <person name="Walter F."/>
            <person name="Albersmeier A."/>
            <person name="Kalinowski J."/>
            <person name="Ruckert C."/>
        </authorList>
    </citation>
    <scope>NUCLEOTIDE SEQUENCE</scope>
    <source>
        <strain evidence="2">CGMCC 1.12214</strain>
    </source>
</reference>
<comment type="caution">
    <text evidence="2">The sequence shown here is derived from an EMBL/GenBank/DDBJ whole genome shotgun (WGS) entry which is preliminary data.</text>
</comment>
<name>A0A917I919_9HYPH</name>